<evidence type="ECO:0000313" key="8">
    <source>
        <dbReference type="Proteomes" id="UP001140076"/>
    </source>
</evidence>
<comment type="similarity">
    <text evidence="2 6">Belongs to the FPP/GGPP synthase family.</text>
</comment>
<dbReference type="SUPFAM" id="SSF48576">
    <property type="entry name" value="Terpenoid synthases"/>
    <property type="match status" value="1"/>
</dbReference>
<dbReference type="InterPro" id="IPR000092">
    <property type="entry name" value="Polyprenyl_synt"/>
</dbReference>
<keyword evidence="5" id="KW-0460">Magnesium</keyword>
<evidence type="ECO:0000256" key="2">
    <source>
        <dbReference type="ARBA" id="ARBA00006706"/>
    </source>
</evidence>
<organism evidence="7 8">
    <name type="scientific">Streptomonospora mangrovi</name>
    <dbReference type="NCBI Taxonomy" id="2883123"/>
    <lineage>
        <taxon>Bacteria</taxon>
        <taxon>Bacillati</taxon>
        <taxon>Actinomycetota</taxon>
        <taxon>Actinomycetes</taxon>
        <taxon>Streptosporangiales</taxon>
        <taxon>Nocardiopsidaceae</taxon>
        <taxon>Streptomonospora</taxon>
    </lineage>
</organism>
<evidence type="ECO:0000313" key="7">
    <source>
        <dbReference type="EMBL" id="MDA0567525.1"/>
    </source>
</evidence>
<comment type="cofactor">
    <cofactor evidence="1">
        <name>Mg(2+)</name>
        <dbReference type="ChEBI" id="CHEBI:18420"/>
    </cofactor>
</comment>
<reference evidence="7" key="1">
    <citation type="submission" date="2021-10" db="EMBL/GenBank/DDBJ databases">
        <title>Streptomonospora sp. nov., isolated from mangrove soil.</title>
        <authorList>
            <person name="Chen X."/>
            <person name="Ge X."/>
            <person name="Liu W."/>
        </authorList>
    </citation>
    <scope>NUCLEOTIDE SEQUENCE</scope>
    <source>
        <strain evidence="7">S1-112</strain>
    </source>
</reference>
<dbReference type="PANTHER" id="PTHR12001">
    <property type="entry name" value="GERANYLGERANYL PYROPHOSPHATE SYNTHASE"/>
    <property type="match status" value="1"/>
</dbReference>
<keyword evidence="4" id="KW-0479">Metal-binding</keyword>
<sequence length="355" mass="37086">MAASVTACLRDFFAERSADARAAGAAEFADEVVRRLADFTLSGGKRLRPAFAWWGWRAAGGPADGPRARAALRAGAALELLHACALVQDDVMDGSALRRGRPALHVALAREHAERGWAGRAERYGESVAVLAGDLALAWAEDLFTEAAAALGAGSAAREPWRHVRSELIAGQFLDLRAQAGGDAEPDTALRVDRLKTAAYSVERPLHLGAALAGADDALVRALRGYGTAIGTAFQLRDDLLGVYGDPAATGKPVGDDIREGKPTLLWAVGLRRARERGGAAESALREAAGDPALTEARVRDLGALLTDLGARAEVEARIAHTVRTGLAHLGKARVPAAARAALEAMAAQAADRPA</sequence>
<evidence type="ECO:0000256" key="3">
    <source>
        <dbReference type="ARBA" id="ARBA00022679"/>
    </source>
</evidence>
<dbReference type="GO" id="GO:0004659">
    <property type="term" value="F:prenyltransferase activity"/>
    <property type="evidence" value="ECO:0007669"/>
    <property type="project" value="InterPro"/>
</dbReference>
<name>A0A9X3SHU6_9ACTN</name>
<evidence type="ECO:0000256" key="1">
    <source>
        <dbReference type="ARBA" id="ARBA00001946"/>
    </source>
</evidence>
<dbReference type="PROSITE" id="PS00723">
    <property type="entry name" value="POLYPRENYL_SYNTHASE_1"/>
    <property type="match status" value="1"/>
</dbReference>
<dbReference type="GO" id="GO:0046872">
    <property type="term" value="F:metal ion binding"/>
    <property type="evidence" value="ECO:0007669"/>
    <property type="project" value="UniProtKB-KW"/>
</dbReference>
<evidence type="ECO:0000256" key="5">
    <source>
        <dbReference type="ARBA" id="ARBA00022842"/>
    </source>
</evidence>
<evidence type="ECO:0000256" key="4">
    <source>
        <dbReference type="ARBA" id="ARBA00022723"/>
    </source>
</evidence>
<protein>
    <submittedName>
        <fullName evidence="7">Polyprenyl synthetase family protein</fullName>
    </submittedName>
</protein>
<dbReference type="Pfam" id="PF00348">
    <property type="entry name" value="polyprenyl_synt"/>
    <property type="match status" value="1"/>
</dbReference>
<proteinExistence type="inferred from homology"/>
<dbReference type="PROSITE" id="PS00444">
    <property type="entry name" value="POLYPRENYL_SYNTHASE_2"/>
    <property type="match status" value="1"/>
</dbReference>
<keyword evidence="8" id="KW-1185">Reference proteome</keyword>
<dbReference type="SFLD" id="SFLDG01017">
    <property type="entry name" value="Polyprenyl_Transferase_Like"/>
    <property type="match status" value="1"/>
</dbReference>
<dbReference type="Gene3D" id="1.10.600.10">
    <property type="entry name" value="Farnesyl Diphosphate Synthase"/>
    <property type="match status" value="1"/>
</dbReference>
<dbReference type="InterPro" id="IPR033749">
    <property type="entry name" value="Polyprenyl_synt_CS"/>
</dbReference>
<accession>A0A9X3SHU6</accession>
<keyword evidence="3 6" id="KW-0808">Transferase</keyword>
<dbReference type="PANTHER" id="PTHR12001:SF85">
    <property type="entry name" value="SHORT CHAIN ISOPRENYL DIPHOSPHATE SYNTHASE"/>
    <property type="match status" value="1"/>
</dbReference>
<dbReference type="SFLD" id="SFLDS00005">
    <property type="entry name" value="Isoprenoid_Synthase_Type_I"/>
    <property type="match status" value="1"/>
</dbReference>
<evidence type="ECO:0000256" key="6">
    <source>
        <dbReference type="RuleBase" id="RU004466"/>
    </source>
</evidence>
<comment type="caution">
    <text evidence="7">The sequence shown here is derived from an EMBL/GenBank/DDBJ whole genome shotgun (WGS) entry which is preliminary data.</text>
</comment>
<gene>
    <name evidence="7" type="ORF">LG943_24855</name>
</gene>
<dbReference type="AlphaFoldDB" id="A0A9X3SHU6"/>
<dbReference type="Proteomes" id="UP001140076">
    <property type="component" value="Unassembled WGS sequence"/>
</dbReference>
<dbReference type="CDD" id="cd00685">
    <property type="entry name" value="Trans_IPPS_HT"/>
    <property type="match status" value="1"/>
</dbReference>
<dbReference type="GO" id="GO:0008299">
    <property type="term" value="P:isoprenoid biosynthetic process"/>
    <property type="evidence" value="ECO:0007669"/>
    <property type="project" value="InterPro"/>
</dbReference>
<dbReference type="EMBL" id="JAJAQC010000061">
    <property type="protein sequence ID" value="MDA0567525.1"/>
    <property type="molecule type" value="Genomic_DNA"/>
</dbReference>
<dbReference type="InterPro" id="IPR008949">
    <property type="entry name" value="Isoprenoid_synthase_dom_sf"/>
</dbReference>